<reference evidence="3 4" key="1">
    <citation type="submission" date="2019-12" db="EMBL/GenBank/DDBJ databases">
        <title>Halocatena pleomorpha gen. nov. sp. nov., an extremely halophilic archaeon of family Halobacteriaceae isolated from saltpan soil.</title>
        <authorList>
            <person name="Pal Y."/>
            <person name="Verma A."/>
            <person name="Krishnamurthi S."/>
            <person name="Kumar P."/>
        </authorList>
    </citation>
    <scope>NUCLEOTIDE SEQUENCE [LARGE SCALE GENOMIC DNA]</scope>
    <source>
        <strain evidence="3 4">JCM 16495</strain>
    </source>
</reference>
<evidence type="ECO:0000313" key="3">
    <source>
        <dbReference type="EMBL" id="MWG32988.1"/>
    </source>
</evidence>
<dbReference type="PANTHER" id="PTHR43664">
    <property type="entry name" value="MONOAMINE OXIDASE-RELATED"/>
    <property type="match status" value="1"/>
</dbReference>
<evidence type="ECO:0000313" key="4">
    <source>
        <dbReference type="Proteomes" id="UP000451471"/>
    </source>
</evidence>
<dbReference type="InterPro" id="IPR002539">
    <property type="entry name" value="MaoC-like_dom"/>
</dbReference>
<accession>A0A6B0GN42</accession>
<dbReference type="Gene3D" id="3.10.129.10">
    <property type="entry name" value="Hotdog Thioesterase"/>
    <property type="match status" value="1"/>
</dbReference>
<dbReference type="CDD" id="cd03454">
    <property type="entry name" value="YdeM"/>
    <property type="match status" value="1"/>
</dbReference>
<dbReference type="PANTHER" id="PTHR43664:SF1">
    <property type="entry name" value="BETA-METHYLMALYL-COA DEHYDRATASE"/>
    <property type="match status" value="1"/>
</dbReference>
<evidence type="ECO:0000259" key="2">
    <source>
        <dbReference type="Pfam" id="PF01575"/>
    </source>
</evidence>
<dbReference type="EMBL" id="WSZK01000001">
    <property type="protein sequence ID" value="MWG32988.1"/>
    <property type="molecule type" value="Genomic_DNA"/>
</dbReference>
<gene>
    <name evidence="3" type="ORF">GQS65_00525</name>
</gene>
<dbReference type="InterPro" id="IPR029069">
    <property type="entry name" value="HotDog_dom_sf"/>
</dbReference>
<dbReference type="InterPro" id="IPR052342">
    <property type="entry name" value="MCH/BMMD"/>
</dbReference>
<name>A0A6B0GN42_9EURY</name>
<organism evidence="3 4">
    <name type="scientific">Halomarina oriensis</name>
    <dbReference type="NCBI Taxonomy" id="671145"/>
    <lineage>
        <taxon>Archaea</taxon>
        <taxon>Methanobacteriati</taxon>
        <taxon>Methanobacteriota</taxon>
        <taxon>Stenosarchaea group</taxon>
        <taxon>Halobacteria</taxon>
        <taxon>Halobacteriales</taxon>
        <taxon>Natronomonadaceae</taxon>
        <taxon>Halomarina</taxon>
    </lineage>
</organism>
<sequence length="214" mass="23016">MFPRVVGRVVLARGVECESRTEVALGAVHTPPWGARRKGIPSPPTGSDESGRERAPTNAYGGPPGETGVFSTYEAVEVGATTTHGEYEMTREEILTFAEQYDPQPFHTDEEAAESSLFGGLVASGWHTASATMRLVVDGILEDSGAMGAVGVDELRWPNPVRPGDVLSIDVEILSKEPWREGIGVVRTRIDTVKTDGEVAQSYVGRVLYPMTGE</sequence>
<feature type="region of interest" description="Disordered" evidence="1">
    <location>
        <begin position="31"/>
        <end position="67"/>
    </location>
</feature>
<dbReference type="SUPFAM" id="SSF54637">
    <property type="entry name" value="Thioesterase/thiol ester dehydrase-isomerase"/>
    <property type="match status" value="1"/>
</dbReference>
<feature type="domain" description="MaoC-like" evidence="2">
    <location>
        <begin position="85"/>
        <end position="190"/>
    </location>
</feature>
<dbReference type="OrthoDB" id="225748at2157"/>
<dbReference type="Proteomes" id="UP000451471">
    <property type="component" value="Unassembled WGS sequence"/>
</dbReference>
<protein>
    <recommendedName>
        <fullName evidence="2">MaoC-like domain-containing protein</fullName>
    </recommendedName>
</protein>
<comment type="caution">
    <text evidence="3">The sequence shown here is derived from an EMBL/GenBank/DDBJ whole genome shotgun (WGS) entry which is preliminary data.</text>
</comment>
<proteinExistence type="predicted"/>
<evidence type="ECO:0000256" key="1">
    <source>
        <dbReference type="SAM" id="MobiDB-lite"/>
    </source>
</evidence>
<dbReference type="AlphaFoldDB" id="A0A6B0GN42"/>
<dbReference type="Pfam" id="PF01575">
    <property type="entry name" value="MaoC_dehydratas"/>
    <property type="match status" value="1"/>
</dbReference>
<keyword evidence="4" id="KW-1185">Reference proteome</keyword>